<keyword evidence="6" id="KW-1185">Reference proteome</keyword>
<comment type="subcellular location">
    <subcellularLocation>
        <location evidence="2">Nucleus</location>
    </subcellularLocation>
</comment>
<dbReference type="InterPro" id="IPR036770">
    <property type="entry name" value="Ankyrin_rpt-contain_sf"/>
</dbReference>
<organism evidence="5 6">
    <name type="scientific">Acanthamoeba castellanii (strain ATCC 30010 / Neff)</name>
    <dbReference type="NCBI Taxonomy" id="1257118"/>
    <lineage>
        <taxon>Eukaryota</taxon>
        <taxon>Amoebozoa</taxon>
        <taxon>Discosea</taxon>
        <taxon>Longamoebia</taxon>
        <taxon>Centramoebida</taxon>
        <taxon>Acanthamoebidae</taxon>
        <taxon>Acanthamoeba</taxon>
    </lineage>
</organism>
<dbReference type="GO" id="GO:0006355">
    <property type="term" value="P:regulation of DNA-templated transcription"/>
    <property type="evidence" value="ECO:0007669"/>
    <property type="project" value="InterPro"/>
</dbReference>
<evidence type="ECO:0000256" key="1">
    <source>
        <dbReference type="ARBA" id="ARBA00023242"/>
    </source>
</evidence>
<reference evidence="5 6" key="1">
    <citation type="journal article" date="2013" name="Genome Biol.">
        <title>Genome of Acanthamoeba castellanii highlights extensive lateral gene transfer and early evolution of tyrosine kinase signaling.</title>
        <authorList>
            <person name="Clarke M."/>
            <person name="Lohan A.J."/>
            <person name="Liu B."/>
            <person name="Lagkouvardos I."/>
            <person name="Roy S."/>
            <person name="Zafar N."/>
            <person name="Bertelli C."/>
            <person name="Schilde C."/>
            <person name="Kianianmomeni A."/>
            <person name="Burglin T.R."/>
            <person name="Frech C."/>
            <person name="Turcotte B."/>
            <person name="Kopec K.O."/>
            <person name="Synnott J.M."/>
            <person name="Choo C."/>
            <person name="Paponov I."/>
            <person name="Finkler A."/>
            <person name="Soon Heng Tan C."/>
            <person name="Hutchins A.P."/>
            <person name="Weinmeier T."/>
            <person name="Rattei T."/>
            <person name="Chu J.S."/>
            <person name="Gimenez G."/>
            <person name="Irimia M."/>
            <person name="Rigden D.J."/>
            <person name="Fitzpatrick D.A."/>
            <person name="Lorenzo-Morales J."/>
            <person name="Bateman A."/>
            <person name="Chiu C.H."/>
            <person name="Tang P."/>
            <person name="Hegemann P."/>
            <person name="Fromm H."/>
            <person name="Raoult D."/>
            <person name="Greub G."/>
            <person name="Miranda-Saavedra D."/>
            <person name="Chen N."/>
            <person name="Nash P."/>
            <person name="Ginger M.L."/>
            <person name="Horn M."/>
            <person name="Schaap P."/>
            <person name="Caler L."/>
            <person name="Loftus B."/>
        </authorList>
    </citation>
    <scope>NUCLEOTIDE SEQUENCE [LARGE SCALE GENOMIC DNA]</scope>
    <source>
        <strain evidence="5 6">Neff</strain>
    </source>
</reference>
<gene>
    <name evidence="5" type="ORF">ACA1_283930</name>
</gene>
<dbReference type="KEGG" id="acan:ACA1_283930"/>
<dbReference type="Gene3D" id="1.25.40.20">
    <property type="entry name" value="Ankyrin repeat-containing domain"/>
    <property type="match status" value="1"/>
</dbReference>
<dbReference type="PANTHER" id="PTHR23195">
    <property type="entry name" value="YEATS DOMAIN"/>
    <property type="match status" value="1"/>
</dbReference>
<dbReference type="EMBL" id="KB007908">
    <property type="protein sequence ID" value="ELR21155.1"/>
    <property type="molecule type" value="Genomic_DNA"/>
</dbReference>
<proteinExistence type="predicted"/>
<feature type="compositionally biased region" description="Basic residues" evidence="3">
    <location>
        <begin position="324"/>
        <end position="339"/>
    </location>
</feature>
<dbReference type="InterPro" id="IPR005033">
    <property type="entry name" value="YEATS"/>
</dbReference>
<dbReference type="RefSeq" id="XP_004344898.1">
    <property type="nucleotide sequence ID" value="XM_004344848.1"/>
</dbReference>
<dbReference type="GeneID" id="14922034"/>
<protein>
    <submittedName>
        <fullName evidence="5">YEATS family protein</fullName>
    </submittedName>
</protein>
<dbReference type="Pfam" id="PF03366">
    <property type="entry name" value="YEATS"/>
    <property type="match status" value="1"/>
</dbReference>
<sequence length="369" mass="39744">MGDLPSLSSLSLRQGRSLVYGNRYCAAPDVEKEGNEKNVHQWTAFVEEKGEWGEGEGIHKVEFHLHPTFDPALVCSTQAPFQLTRPGWGTFTVGIAGSHCSSWSLSFINASAFHKACYSGLSSHAQFEAPAQRRHPVPIPGVGQGEEKTNKGRVTKKLCALLIASHRLAGCNVNEPVGSPDNGTSSSTSIEGATPLALLINSSSSSRKALRFADDLLAIGADPAVACASRTRRHNYDGHAGSGGSSEEWRDFNCLHLAVLLGRADFVRKLVGLVVDNKANAEMKIVTVDQPHRSMFDYDDDLFGGGDEEEEEAEVNDPDALKPAPRRRAGRGGRRKKGKSPTTTTCSFTAAALAREKAHDAEIKRLLGV</sequence>
<name>L8H7Q2_ACACF</name>
<dbReference type="InterPro" id="IPR038704">
    <property type="entry name" value="YEAST_sf"/>
</dbReference>
<evidence type="ECO:0000313" key="6">
    <source>
        <dbReference type="Proteomes" id="UP000011083"/>
    </source>
</evidence>
<feature type="region of interest" description="Disordered" evidence="3">
    <location>
        <begin position="129"/>
        <end position="148"/>
    </location>
</feature>
<evidence type="ECO:0000256" key="2">
    <source>
        <dbReference type="PROSITE-ProRule" id="PRU00376"/>
    </source>
</evidence>
<feature type="compositionally biased region" description="Acidic residues" evidence="3">
    <location>
        <begin position="299"/>
        <end position="317"/>
    </location>
</feature>
<dbReference type="AlphaFoldDB" id="L8H7Q2"/>
<keyword evidence="1 2" id="KW-0539">Nucleus</keyword>
<dbReference type="VEuPathDB" id="AmoebaDB:ACA1_283930"/>
<feature type="domain" description="YEATS" evidence="4">
    <location>
        <begin position="8"/>
        <end position="141"/>
    </location>
</feature>
<dbReference type="InterPro" id="IPR055129">
    <property type="entry name" value="YEATS_dom"/>
</dbReference>
<dbReference type="STRING" id="1257118.L8H7Q2"/>
<evidence type="ECO:0000313" key="5">
    <source>
        <dbReference type="EMBL" id="ELR21155.1"/>
    </source>
</evidence>
<dbReference type="PROSITE" id="PS51037">
    <property type="entry name" value="YEATS"/>
    <property type="match status" value="1"/>
</dbReference>
<dbReference type="Proteomes" id="UP000011083">
    <property type="component" value="Unassembled WGS sequence"/>
</dbReference>
<dbReference type="OrthoDB" id="1630758at2759"/>
<accession>L8H7Q2</accession>
<evidence type="ECO:0000259" key="4">
    <source>
        <dbReference type="PROSITE" id="PS51037"/>
    </source>
</evidence>
<feature type="region of interest" description="Disordered" evidence="3">
    <location>
        <begin position="299"/>
        <end position="348"/>
    </location>
</feature>
<dbReference type="Gene3D" id="2.60.40.1970">
    <property type="entry name" value="YEATS domain"/>
    <property type="match status" value="1"/>
</dbReference>
<dbReference type="GO" id="GO:0005634">
    <property type="term" value="C:nucleus"/>
    <property type="evidence" value="ECO:0007669"/>
    <property type="project" value="UniProtKB-SubCell"/>
</dbReference>
<evidence type="ECO:0000256" key="3">
    <source>
        <dbReference type="SAM" id="MobiDB-lite"/>
    </source>
</evidence>